<reference evidence="7" key="1">
    <citation type="journal article" date="2020" name="bioRxiv">
        <title>Comparative genomics of Chlamydomonas.</title>
        <authorList>
            <person name="Craig R.J."/>
            <person name="Hasan A.R."/>
            <person name="Ness R.W."/>
            <person name="Keightley P.D."/>
        </authorList>
    </citation>
    <scope>NUCLEOTIDE SEQUENCE</scope>
    <source>
        <strain evidence="7">CCAP 11/70</strain>
    </source>
</reference>
<dbReference type="PANTHER" id="PTHR43108">
    <property type="entry name" value="N-ACETYLGLUCOSAMINE-6-SULFATASE FAMILY MEMBER"/>
    <property type="match status" value="1"/>
</dbReference>
<evidence type="ECO:0000256" key="2">
    <source>
        <dbReference type="ARBA" id="ARBA00022729"/>
    </source>
</evidence>
<sequence>MTDDQDYLLNSTHRAYMPKLNALLGDRGLHLPNFLVSSSLCCPSRVSLLTGRFTHNHNLTSNQAPQGGFRRFTQLRLDRDWLPGWLQALGYRTMLTGKFMNLFDVAPGDTARCPRGWDLFDPLTDATVYQYVNFDFMPQCQRLDRFRGAYQTDVLADRAAAYISAAAKGGAPFYLQVNPAACHTSCDKGSEEAGPCRPPVPSPKYAGRWSGLRVPRLPNWNVSLPPALGARPGTFTARSVDGHYQRRIEALMSVDDLVETVVNALERAGVLGSTYVIFTSDNGYHLGNHAQAKGKTLPYEEDVRVPFFMRGPGVPYGVVHPYMATMVDVTATLVALAGGAPPTRCDGVPLPLDRFAAAAGGTGSSGNGTAVGRAAGTGPAAAAGPPAAVEQRPPSPTQATPALPQYYPSANGTLRQMVPLEMWIRSWDKDFDRKDYRSIRLCANDSAAPGGGGAPAAAERCWKYTVWCVSTKSPNFRELYDINADPGEINNLMDQADPGGSAGAERRRLVSRLDALLQVMGYCKGEGCRTPWARLHPGGDVTSFEQAMAPQHDAQYRAYSAFAWRACQPYYDPVNNEFGDRGLGALTRWNS</sequence>
<dbReference type="Pfam" id="PF00884">
    <property type="entry name" value="Sulfatase"/>
    <property type="match status" value="1"/>
</dbReference>
<dbReference type="Gene3D" id="3.40.720.10">
    <property type="entry name" value="Alkaline Phosphatase, subunit A"/>
    <property type="match status" value="1"/>
</dbReference>
<dbReference type="SUPFAM" id="SSF53649">
    <property type="entry name" value="Alkaline phosphatase-like"/>
    <property type="match status" value="1"/>
</dbReference>
<feature type="domain" description="Sulfatase N-terminal" evidence="6">
    <location>
        <begin position="4"/>
        <end position="338"/>
    </location>
</feature>
<protein>
    <recommendedName>
        <fullName evidence="6">Sulfatase N-terminal domain-containing protein</fullName>
    </recommendedName>
</protein>
<dbReference type="CDD" id="cd16147">
    <property type="entry name" value="G6S"/>
    <property type="match status" value="1"/>
</dbReference>
<dbReference type="GO" id="GO:0005539">
    <property type="term" value="F:glycosaminoglycan binding"/>
    <property type="evidence" value="ECO:0007669"/>
    <property type="project" value="TreeGrafter"/>
</dbReference>
<keyword evidence="4" id="KW-0325">Glycoprotein</keyword>
<comment type="similarity">
    <text evidence="1">Belongs to the sulfatase family.</text>
</comment>
<dbReference type="PROSITE" id="PS00523">
    <property type="entry name" value="SULFATASE_1"/>
    <property type="match status" value="1"/>
</dbReference>
<dbReference type="OrthoDB" id="96314at2759"/>
<dbReference type="GO" id="GO:0008449">
    <property type="term" value="F:N-acetylglucosamine-6-sulfatase activity"/>
    <property type="evidence" value="ECO:0007669"/>
    <property type="project" value="TreeGrafter"/>
</dbReference>
<evidence type="ECO:0000259" key="6">
    <source>
        <dbReference type="Pfam" id="PF00884"/>
    </source>
</evidence>
<keyword evidence="8" id="KW-1185">Reference proteome</keyword>
<keyword evidence="2" id="KW-0732">Signal</keyword>
<evidence type="ECO:0000256" key="5">
    <source>
        <dbReference type="SAM" id="MobiDB-lite"/>
    </source>
</evidence>
<evidence type="ECO:0000256" key="1">
    <source>
        <dbReference type="ARBA" id="ARBA00008779"/>
    </source>
</evidence>
<evidence type="ECO:0000313" key="8">
    <source>
        <dbReference type="Proteomes" id="UP000612055"/>
    </source>
</evidence>
<name>A0A836BYY6_9CHLO</name>
<feature type="compositionally biased region" description="Low complexity" evidence="5">
    <location>
        <begin position="367"/>
        <end position="389"/>
    </location>
</feature>
<dbReference type="AlphaFoldDB" id="A0A836BYY6"/>
<comment type="caution">
    <text evidence="7">The sequence shown here is derived from an EMBL/GenBank/DDBJ whole genome shotgun (WGS) entry which is preliminary data.</text>
</comment>
<proteinExistence type="inferred from homology"/>
<accession>A0A836BYY6</accession>
<keyword evidence="3" id="KW-0378">Hydrolase</keyword>
<dbReference type="InterPro" id="IPR024607">
    <property type="entry name" value="Sulfatase_CS"/>
</dbReference>
<organism evidence="7 8">
    <name type="scientific">Edaphochlamys debaryana</name>
    <dbReference type="NCBI Taxonomy" id="47281"/>
    <lineage>
        <taxon>Eukaryota</taxon>
        <taxon>Viridiplantae</taxon>
        <taxon>Chlorophyta</taxon>
        <taxon>core chlorophytes</taxon>
        <taxon>Chlorophyceae</taxon>
        <taxon>CS clade</taxon>
        <taxon>Chlamydomonadales</taxon>
        <taxon>Chlamydomonadales incertae sedis</taxon>
        <taxon>Edaphochlamys</taxon>
    </lineage>
</organism>
<dbReference type="Proteomes" id="UP000612055">
    <property type="component" value="Unassembled WGS sequence"/>
</dbReference>
<evidence type="ECO:0000256" key="4">
    <source>
        <dbReference type="ARBA" id="ARBA00023180"/>
    </source>
</evidence>
<evidence type="ECO:0000256" key="3">
    <source>
        <dbReference type="ARBA" id="ARBA00022801"/>
    </source>
</evidence>
<evidence type="ECO:0000313" key="7">
    <source>
        <dbReference type="EMBL" id="KAG2494095.1"/>
    </source>
</evidence>
<feature type="region of interest" description="Disordered" evidence="5">
    <location>
        <begin position="361"/>
        <end position="406"/>
    </location>
</feature>
<dbReference type="InterPro" id="IPR000917">
    <property type="entry name" value="Sulfatase_N"/>
</dbReference>
<dbReference type="InterPro" id="IPR017850">
    <property type="entry name" value="Alkaline_phosphatase_core_sf"/>
</dbReference>
<dbReference type="PANTHER" id="PTHR43108:SF8">
    <property type="entry name" value="SD21168P"/>
    <property type="match status" value="1"/>
</dbReference>
<dbReference type="EMBL" id="JAEHOE010000033">
    <property type="protein sequence ID" value="KAG2494095.1"/>
    <property type="molecule type" value="Genomic_DNA"/>
</dbReference>
<gene>
    <name evidence="7" type="ORF">HYH03_007734</name>
</gene>